<evidence type="ECO:0000313" key="3">
    <source>
        <dbReference type="Proteomes" id="UP000179157"/>
    </source>
</evidence>
<feature type="domain" description="DUF4139" evidence="1">
    <location>
        <begin position="177"/>
        <end position="404"/>
    </location>
</feature>
<dbReference type="AlphaFoldDB" id="A0A1F5UNK7"/>
<dbReference type="Proteomes" id="UP000179157">
    <property type="component" value="Unassembled WGS sequence"/>
</dbReference>
<organism evidence="2 3">
    <name type="scientific">Fraserbacteria sp. (strain RBG_16_55_9)</name>
    <dbReference type="NCBI Taxonomy" id="1817864"/>
    <lineage>
        <taxon>Bacteria</taxon>
        <taxon>Candidatus Fraseribacteriota</taxon>
    </lineage>
</organism>
<dbReference type="PANTHER" id="PTHR38075:SF1">
    <property type="entry name" value="DUF4139 DOMAIN-CONTAINING PROTEIN"/>
    <property type="match status" value="1"/>
</dbReference>
<dbReference type="EMBL" id="MFGX01000129">
    <property type="protein sequence ID" value="OGF52768.1"/>
    <property type="molecule type" value="Genomic_DNA"/>
</dbReference>
<protein>
    <recommendedName>
        <fullName evidence="1">DUF4139 domain-containing protein</fullName>
    </recommendedName>
</protein>
<evidence type="ECO:0000313" key="2">
    <source>
        <dbReference type="EMBL" id="OGF52768.1"/>
    </source>
</evidence>
<name>A0A1F5UNK7_FRAXR</name>
<comment type="caution">
    <text evidence="2">The sequence shown here is derived from an EMBL/GenBank/DDBJ whole genome shotgun (WGS) entry which is preliminary data.</text>
</comment>
<sequence>MLLLLFSTPTSQAVQTDTSETAHLNTSPGAVSLTIYQAQDLALIEDRRTLELTQGASEYQIQGISTRLLPESVQLEAPEMSQPLQLLEQRFENDAISLEQLLKAHLGQEIEVFASQGRGMLYRGRLVSTQGGVILEDDSGRLQVIQDATRFLFPPQGSNGSMLLWTLVSESAGLQPIQLSYLSEGLDWNAQYTAVMDSSEIALDLDSWVSITNVSGLSFEPAQLNLIAGQIHRAGRGISPPMAQEVAKAASGSPFVEEPSFEYHRYALQRPVQLPDGETVQLAFLQAHALPMEKKYIFAPYADDGVQVWVEFNNAGPMENPLPAGLVRLYQRTPEGMEFIGEDRISHTPIGERVKLLAGLAFDLVANRIQTDHKQLGERTYRDSYQITLTNHKGEDALVQVRERFYGDWKIVSSEPEFTKLDAQTIEFQLLVAKDATAVAQYTVEYTLPY</sequence>
<accession>A0A1F5UNK7</accession>
<dbReference type="InterPro" id="IPR037291">
    <property type="entry name" value="DUF4139"/>
</dbReference>
<proteinExistence type="predicted"/>
<dbReference type="Pfam" id="PF13598">
    <property type="entry name" value="DUF4139"/>
    <property type="match status" value="1"/>
</dbReference>
<gene>
    <name evidence="2" type="ORF">A2Z21_00240</name>
</gene>
<dbReference type="STRING" id="1817864.A2Z21_00240"/>
<dbReference type="PANTHER" id="PTHR38075">
    <property type="entry name" value="DUF4139 DOMAIN-CONTAINING PROTEIN"/>
    <property type="match status" value="1"/>
</dbReference>
<evidence type="ECO:0000259" key="1">
    <source>
        <dbReference type="Pfam" id="PF13598"/>
    </source>
</evidence>
<reference evidence="2 3" key="1">
    <citation type="journal article" date="2016" name="Nat. Commun.">
        <title>Thousands of microbial genomes shed light on interconnected biogeochemical processes in an aquifer system.</title>
        <authorList>
            <person name="Anantharaman K."/>
            <person name="Brown C.T."/>
            <person name="Hug L.A."/>
            <person name="Sharon I."/>
            <person name="Castelle C.J."/>
            <person name="Probst A.J."/>
            <person name="Thomas B.C."/>
            <person name="Singh A."/>
            <person name="Wilkins M.J."/>
            <person name="Karaoz U."/>
            <person name="Brodie E.L."/>
            <person name="Williams K.H."/>
            <person name="Hubbard S.S."/>
            <person name="Banfield J.F."/>
        </authorList>
    </citation>
    <scope>NUCLEOTIDE SEQUENCE [LARGE SCALE GENOMIC DNA]</scope>
    <source>
        <strain evidence="3">RBG_16_55_9</strain>
    </source>
</reference>